<dbReference type="InterPro" id="IPR036278">
    <property type="entry name" value="Sialidase_sf"/>
</dbReference>
<dbReference type="EMBL" id="CP030103">
    <property type="protein sequence ID" value="AWX42674.1"/>
    <property type="molecule type" value="Genomic_DNA"/>
</dbReference>
<evidence type="ECO:0000313" key="1">
    <source>
        <dbReference type="EMBL" id="AWX42674.1"/>
    </source>
</evidence>
<proteinExistence type="predicted"/>
<dbReference type="PROSITE" id="PS51257">
    <property type="entry name" value="PROKAR_LIPOPROTEIN"/>
    <property type="match status" value="1"/>
</dbReference>
<dbReference type="KEGG" id="mclo:DK849_01105"/>
<accession>A0A2Z4LLV9</accession>
<dbReference type="AlphaFoldDB" id="A0A2Z4LLV9"/>
<dbReference type="SUPFAM" id="SSF50939">
    <property type="entry name" value="Sialidases"/>
    <property type="match status" value="1"/>
</dbReference>
<keyword evidence="2" id="KW-1185">Reference proteome</keyword>
<gene>
    <name evidence="1" type="ORF">DK849_01105</name>
</gene>
<protein>
    <submittedName>
        <fullName evidence="1">Uncharacterized protein</fullName>
    </submittedName>
</protein>
<sequence length="441" mass="51432">MNVVKRRKRILRNFLIIIFTILTFIIILACIFAIKSPVKLGYYDLSYSNNYVIVDDRGDNRNRDKYLAHPDLLAINDGNKLVAFYVNGHGRGETIVKTSDDYGLTWSERLNNLPTSFKKTQETPTIFTLNFNNGTKKYLLTSARPGWNSRFMQGEGLDISISNDGLTYSEHKNYFGPNADSETYKWEKGMLNPIVAFSSLHKINQEDAWYGYFHDYDFIIYRVKIHFENDQLVLSKPMKVFSQYRDIEKLRKFSEVQVFKISNSNQMMMLIRTEARNSNSYYAISNDYGETYSEPKELPNHITGDRHKVFFDKNNRILILYRKIDYYSNAFNIKSRSYLYSHGPMMFIANNIDDIINDNHSGYLVKLGHTYSNETGNIEYQANPDTGYFGGYINNQNKLVALTYGRFKSNDRNNTCIVAFNIDLNNLIEDIKNNRIPYKTK</sequence>
<name>A0A2Z4LLV9_9BACT</name>
<reference evidence="2" key="1">
    <citation type="submission" date="2018-06" db="EMBL/GenBank/DDBJ databases">
        <title>Complete genome sequences of Mycoplasma anatis, M. anseris and M. cloacale type strains.</title>
        <authorList>
            <person name="Grozner D."/>
            <person name="Forro B."/>
            <person name="Sulyok K.M."/>
            <person name="Marton S."/>
            <person name="Kreizinger Z."/>
            <person name="Banyai K."/>
            <person name="Gyuranecz M."/>
        </authorList>
    </citation>
    <scope>NUCLEOTIDE SEQUENCE [LARGE SCALE GENOMIC DNA]</scope>
    <source>
        <strain evidence="2">NCTC 10199</strain>
    </source>
</reference>
<dbReference type="OrthoDB" id="9807193at2"/>
<organism evidence="1 2">
    <name type="scientific">Metamycoplasma cloacale</name>
    <dbReference type="NCBI Taxonomy" id="92401"/>
    <lineage>
        <taxon>Bacteria</taxon>
        <taxon>Bacillati</taxon>
        <taxon>Mycoplasmatota</taxon>
        <taxon>Mycoplasmoidales</taxon>
        <taxon>Metamycoplasmataceae</taxon>
        <taxon>Metamycoplasma</taxon>
    </lineage>
</organism>
<dbReference type="RefSeq" id="WP_029330349.1">
    <property type="nucleotide sequence ID" value="NZ_CP030103.1"/>
</dbReference>
<dbReference type="Proteomes" id="UP000249865">
    <property type="component" value="Chromosome"/>
</dbReference>
<dbReference type="CDD" id="cd15482">
    <property type="entry name" value="Sialidase_non-viral"/>
    <property type="match status" value="1"/>
</dbReference>
<evidence type="ECO:0000313" key="2">
    <source>
        <dbReference type="Proteomes" id="UP000249865"/>
    </source>
</evidence>